<keyword evidence="6" id="KW-1185">Reference proteome</keyword>
<dbReference type="Pfam" id="PF13426">
    <property type="entry name" value="PAS_9"/>
    <property type="match status" value="1"/>
</dbReference>
<evidence type="ECO:0000259" key="2">
    <source>
        <dbReference type="PROSITE" id="PS50113"/>
    </source>
</evidence>
<dbReference type="CDD" id="cd01949">
    <property type="entry name" value="GGDEF"/>
    <property type="match status" value="1"/>
</dbReference>
<dbReference type="InterPro" id="IPR052155">
    <property type="entry name" value="Biofilm_reg_signaling"/>
</dbReference>
<dbReference type="CDD" id="cd00038">
    <property type="entry name" value="CAP_ED"/>
    <property type="match status" value="1"/>
</dbReference>
<dbReference type="Gene3D" id="2.60.120.10">
    <property type="entry name" value="Jelly Rolls"/>
    <property type="match status" value="1"/>
</dbReference>
<protein>
    <submittedName>
        <fullName evidence="5">EAL domain-containing protein</fullName>
    </submittedName>
</protein>
<accession>A0ABM9HBH4</accession>
<dbReference type="InterPro" id="IPR035965">
    <property type="entry name" value="PAS-like_dom_sf"/>
</dbReference>
<dbReference type="SUPFAM" id="SSF51206">
    <property type="entry name" value="cAMP-binding domain-like"/>
    <property type="match status" value="1"/>
</dbReference>
<dbReference type="Pfam" id="PF00990">
    <property type="entry name" value="GGDEF"/>
    <property type="match status" value="1"/>
</dbReference>
<organism evidence="5 6">
    <name type="scientific">Nitrospina watsonii</name>
    <dbReference type="NCBI Taxonomy" id="1323948"/>
    <lineage>
        <taxon>Bacteria</taxon>
        <taxon>Pseudomonadati</taxon>
        <taxon>Nitrospinota/Tectimicrobiota group</taxon>
        <taxon>Nitrospinota</taxon>
        <taxon>Nitrospinia</taxon>
        <taxon>Nitrospinales</taxon>
        <taxon>Nitrospinaceae</taxon>
        <taxon>Nitrospina</taxon>
    </lineage>
</organism>
<dbReference type="InterPro" id="IPR018490">
    <property type="entry name" value="cNMP-bd_dom_sf"/>
</dbReference>
<dbReference type="CDD" id="cd00130">
    <property type="entry name" value="PAS"/>
    <property type="match status" value="1"/>
</dbReference>
<dbReference type="Gene3D" id="3.20.20.450">
    <property type="entry name" value="EAL domain"/>
    <property type="match status" value="1"/>
</dbReference>
<feature type="domain" description="EAL" evidence="3">
    <location>
        <begin position="457"/>
        <end position="709"/>
    </location>
</feature>
<dbReference type="InterPro" id="IPR000014">
    <property type="entry name" value="PAS"/>
</dbReference>
<dbReference type="Pfam" id="PF00027">
    <property type="entry name" value="cNMP_binding"/>
    <property type="match status" value="1"/>
</dbReference>
<sequence length="712" mass="80124">MVASVPAFRAAEEKKIFLKRIDLMTYFPEETLDQLADDCNEIVLDANTVLFDKGDTGKSMYILLEGEVLIFIEKKNLATLKPGAYFGEMSLIEAQPRTASARTLVPSTLIEIDEELFTRYFASQPQALMAMMRNLSARSRKISADLAASLPSLDEGSGVDPIAFMNDTYLDVLLFDLETFQFTQANAPACREIGYTPEDLLKMHFIDLAVNLEQADLDRLFEPLVQNIRPMTIFEALYRRKNGSTYSVECRCQIIKNLGTHPQVMVWAQDITERKQLEEQIRQMAYYDPLTGLLNRNLLADRLEVALTAAAVSSEKVGILFLDLDHFKTINDTLGHDVGDLLLKQVADRLKNVVRQEDTVARMGGDEFVIIVPNLTKEDEIVDRSQQVLEVLSPLYHIQNHELYITCSIGISIYPNDGEEIETLLKNSDLAMYRAKERGRNTFQFFAPSMNTLAVERMVIEKNMRKAMGGTEFQLYYQPKVCLQSGKIVGMEALLRWENPELGFVNPQKSIPIAEETRLIIQLGHWIIESACQQIKRLEQINPDISIAVNLSVVQFNSPDLVSEIKGVIEDTGIDPQKLQVEVTESILIQDSTLAINILKNLNNLGIKVCIDDFGTGYSSLSYLKNMPIDYLKIDQSFVRDLIDPTNETITCAVVALARSLGMKTIAEGVETAEQKKFLQTIDCDEGQGYLFSKPLQACQAEELLLKGTLFS</sequence>
<dbReference type="PROSITE" id="PS00889">
    <property type="entry name" value="CNMP_BINDING_2"/>
    <property type="match status" value="1"/>
</dbReference>
<dbReference type="PROSITE" id="PS50042">
    <property type="entry name" value="CNMP_BINDING_3"/>
    <property type="match status" value="1"/>
</dbReference>
<dbReference type="InterPro" id="IPR043128">
    <property type="entry name" value="Rev_trsase/Diguanyl_cyclase"/>
</dbReference>
<dbReference type="EMBL" id="OX336137">
    <property type="protein sequence ID" value="CAI2717486.1"/>
    <property type="molecule type" value="Genomic_DNA"/>
</dbReference>
<dbReference type="CDD" id="cd01948">
    <property type="entry name" value="EAL"/>
    <property type="match status" value="1"/>
</dbReference>
<feature type="domain" description="GGDEF" evidence="4">
    <location>
        <begin position="315"/>
        <end position="448"/>
    </location>
</feature>
<evidence type="ECO:0000313" key="6">
    <source>
        <dbReference type="Proteomes" id="UP001157733"/>
    </source>
</evidence>
<dbReference type="InterPro" id="IPR035919">
    <property type="entry name" value="EAL_sf"/>
</dbReference>
<dbReference type="Gene3D" id="3.30.450.20">
    <property type="entry name" value="PAS domain"/>
    <property type="match status" value="1"/>
</dbReference>
<feature type="domain" description="Cyclic nucleotide-binding" evidence="1">
    <location>
        <begin position="23"/>
        <end position="138"/>
    </location>
</feature>
<dbReference type="SMART" id="SM00100">
    <property type="entry name" value="cNMP"/>
    <property type="match status" value="1"/>
</dbReference>
<dbReference type="Gene3D" id="3.30.70.270">
    <property type="match status" value="1"/>
</dbReference>
<dbReference type="InterPro" id="IPR000595">
    <property type="entry name" value="cNMP-bd_dom"/>
</dbReference>
<dbReference type="InterPro" id="IPR018488">
    <property type="entry name" value="cNMP-bd_CS"/>
</dbReference>
<dbReference type="InterPro" id="IPR001633">
    <property type="entry name" value="EAL_dom"/>
</dbReference>
<evidence type="ECO:0000259" key="3">
    <source>
        <dbReference type="PROSITE" id="PS50883"/>
    </source>
</evidence>
<dbReference type="PANTHER" id="PTHR44757">
    <property type="entry name" value="DIGUANYLATE CYCLASE DGCP"/>
    <property type="match status" value="1"/>
</dbReference>
<dbReference type="Proteomes" id="UP001157733">
    <property type="component" value="Chromosome"/>
</dbReference>
<evidence type="ECO:0000259" key="4">
    <source>
        <dbReference type="PROSITE" id="PS50887"/>
    </source>
</evidence>
<dbReference type="PROSITE" id="PS50113">
    <property type="entry name" value="PAC"/>
    <property type="match status" value="1"/>
</dbReference>
<dbReference type="SUPFAM" id="SSF55073">
    <property type="entry name" value="Nucleotide cyclase"/>
    <property type="match status" value="1"/>
</dbReference>
<dbReference type="PROSITE" id="PS50887">
    <property type="entry name" value="GGDEF"/>
    <property type="match status" value="1"/>
</dbReference>
<dbReference type="PANTHER" id="PTHR44757:SF2">
    <property type="entry name" value="BIOFILM ARCHITECTURE MAINTENANCE PROTEIN MBAA"/>
    <property type="match status" value="1"/>
</dbReference>
<dbReference type="SMART" id="SM00052">
    <property type="entry name" value="EAL"/>
    <property type="match status" value="1"/>
</dbReference>
<dbReference type="InterPro" id="IPR000160">
    <property type="entry name" value="GGDEF_dom"/>
</dbReference>
<dbReference type="InterPro" id="IPR029787">
    <property type="entry name" value="Nucleotide_cyclase"/>
</dbReference>
<dbReference type="InterPro" id="IPR000700">
    <property type="entry name" value="PAS-assoc_C"/>
</dbReference>
<dbReference type="RefSeq" id="WP_282010423.1">
    <property type="nucleotide sequence ID" value="NZ_OX336137.1"/>
</dbReference>
<dbReference type="SUPFAM" id="SSF55785">
    <property type="entry name" value="PYP-like sensor domain (PAS domain)"/>
    <property type="match status" value="1"/>
</dbReference>
<name>A0ABM9HBH4_9BACT</name>
<reference evidence="5 6" key="1">
    <citation type="submission" date="2022-09" db="EMBL/GenBank/DDBJ databases">
        <authorList>
            <person name="Kop L."/>
        </authorList>
    </citation>
    <scope>NUCLEOTIDE SEQUENCE [LARGE SCALE GENOMIC DNA]</scope>
    <source>
        <strain evidence="5 6">347</strain>
    </source>
</reference>
<dbReference type="SMART" id="SM00267">
    <property type="entry name" value="GGDEF"/>
    <property type="match status" value="1"/>
</dbReference>
<feature type="domain" description="PAC" evidence="2">
    <location>
        <begin position="232"/>
        <end position="283"/>
    </location>
</feature>
<dbReference type="NCBIfam" id="TIGR00229">
    <property type="entry name" value="sensory_box"/>
    <property type="match status" value="1"/>
</dbReference>
<dbReference type="SUPFAM" id="SSF141868">
    <property type="entry name" value="EAL domain-like"/>
    <property type="match status" value="1"/>
</dbReference>
<dbReference type="PROSITE" id="PS50883">
    <property type="entry name" value="EAL"/>
    <property type="match status" value="1"/>
</dbReference>
<dbReference type="InterPro" id="IPR014710">
    <property type="entry name" value="RmlC-like_jellyroll"/>
</dbReference>
<dbReference type="Pfam" id="PF00563">
    <property type="entry name" value="EAL"/>
    <property type="match status" value="1"/>
</dbReference>
<gene>
    <name evidence="5" type="ORF">NSPWAT_0627</name>
</gene>
<proteinExistence type="predicted"/>
<dbReference type="NCBIfam" id="TIGR00254">
    <property type="entry name" value="GGDEF"/>
    <property type="match status" value="1"/>
</dbReference>
<evidence type="ECO:0000313" key="5">
    <source>
        <dbReference type="EMBL" id="CAI2717486.1"/>
    </source>
</evidence>
<evidence type="ECO:0000259" key="1">
    <source>
        <dbReference type="PROSITE" id="PS50042"/>
    </source>
</evidence>